<dbReference type="AlphaFoldDB" id="A0A9N9AQ85"/>
<dbReference type="Proteomes" id="UP000789375">
    <property type="component" value="Unassembled WGS sequence"/>
</dbReference>
<accession>A0A9N9AQ85</accession>
<evidence type="ECO:0000313" key="2">
    <source>
        <dbReference type="Proteomes" id="UP000789375"/>
    </source>
</evidence>
<organism evidence="1 2">
    <name type="scientific">Funneliformis mosseae</name>
    <name type="common">Endomycorrhizal fungus</name>
    <name type="synonym">Glomus mosseae</name>
    <dbReference type="NCBI Taxonomy" id="27381"/>
    <lineage>
        <taxon>Eukaryota</taxon>
        <taxon>Fungi</taxon>
        <taxon>Fungi incertae sedis</taxon>
        <taxon>Mucoromycota</taxon>
        <taxon>Glomeromycotina</taxon>
        <taxon>Glomeromycetes</taxon>
        <taxon>Glomerales</taxon>
        <taxon>Glomeraceae</taxon>
        <taxon>Funneliformis</taxon>
    </lineage>
</organism>
<sequence length="68" mass="8180">MEKLRVGTRRRCEIQVESFMYNNNYKSFLGKEAMRILVVKHETRLFESTTGKLIEQNTEWRVNGRVEE</sequence>
<name>A0A9N9AQ85_FUNMO</name>
<keyword evidence="2" id="KW-1185">Reference proteome</keyword>
<gene>
    <name evidence="1" type="ORF">FMOSSE_LOCUS5979</name>
</gene>
<evidence type="ECO:0000313" key="1">
    <source>
        <dbReference type="EMBL" id="CAG8541027.1"/>
    </source>
</evidence>
<dbReference type="EMBL" id="CAJVPP010001208">
    <property type="protein sequence ID" value="CAG8541027.1"/>
    <property type="molecule type" value="Genomic_DNA"/>
</dbReference>
<reference evidence="1" key="1">
    <citation type="submission" date="2021-06" db="EMBL/GenBank/DDBJ databases">
        <authorList>
            <person name="Kallberg Y."/>
            <person name="Tangrot J."/>
            <person name="Rosling A."/>
        </authorList>
    </citation>
    <scope>NUCLEOTIDE SEQUENCE</scope>
    <source>
        <strain evidence="1">87-6 pot B 2015</strain>
    </source>
</reference>
<protein>
    <submittedName>
        <fullName evidence="1">14986_t:CDS:1</fullName>
    </submittedName>
</protein>
<proteinExistence type="predicted"/>
<comment type="caution">
    <text evidence="1">The sequence shown here is derived from an EMBL/GenBank/DDBJ whole genome shotgun (WGS) entry which is preliminary data.</text>
</comment>